<reference evidence="2" key="1">
    <citation type="submission" date="2014-09" db="EMBL/GenBank/DDBJ databases">
        <authorList>
            <person name="Magalhaes I.L.F."/>
            <person name="Oliveira U."/>
            <person name="Santos F.R."/>
            <person name="Vidigal T.H.D.A."/>
            <person name="Brescovit A.D."/>
            <person name="Santos A.J."/>
        </authorList>
    </citation>
    <scope>NUCLEOTIDE SEQUENCE</scope>
    <source>
        <tissue evidence="2">Shoot tissue taken approximately 20 cm above the soil surface</tissue>
    </source>
</reference>
<feature type="compositionally biased region" description="Basic residues" evidence="1">
    <location>
        <begin position="47"/>
        <end position="58"/>
    </location>
</feature>
<evidence type="ECO:0000313" key="2">
    <source>
        <dbReference type="EMBL" id="JAD14914.1"/>
    </source>
</evidence>
<dbReference type="EMBL" id="GBRH01282981">
    <property type="protein sequence ID" value="JAD14914.1"/>
    <property type="molecule type" value="Transcribed_RNA"/>
</dbReference>
<dbReference type="AlphaFoldDB" id="A0A0A8XNF2"/>
<protein>
    <submittedName>
        <fullName evidence="2">Uncharacterized protein</fullName>
    </submittedName>
</protein>
<name>A0A0A8XNF2_ARUDO</name>
<reference evidence="2" key="2">
    <citation type="journal article" date="2015" name="Data Brief">
        <title>Shoot transcriptome of the giant reed, Arundo donax.</title>
        <authorList>
            <person name="Barrero R.A."/>
            <person name="Guerrero F.D."/>
            <person name="Moolhuijzen P."/>
            <person name="Goolsby J.A."/>
            <person name="Tidwell J."/>
            <person name="Bellgard S.E."/>
            <person name="Bellgard M.I."/>
        </authorList>
    </citation>
    <scope>NUCLEOTIDE SEQUENCE</scope>
    <source>
        <tissue evidence="2">Shoot tissue taken approximately 20 cm above the soil surface</tissue>
    </source>
</reference>
<sequence>MPAARRSRPGRSSARSTCSPATSRCPPPSCARCRPSTTTAVPVRRSMSWRRKAKRRWL</sequence>
<feature type="region of interest" description="Disordered" evidence="1">
    <location>
        <begin position="1"/>
        <end position="58"/>
    </location>
</feature>
<proteinExistence type="predicted"/>
<accession>A0A0A8XNF2</accession>
<organism evidence="2">
    <name type="scientific">Arundo donax</name>
    <name type="common">Giant reed</name>
    <name type="synonym">Donax arundinaceus</name>
    <dbReference type="NCBI Taxonomy" id="35708"/>
    <lineage>
        <taxon>Eukaryota</taxon>
        <taxon>Viridiplantae</taxon>
        <taxon>Streptophyta</taxon>
        <taxon>Embryophyta</taxon>
        <taxon>Tracheophyta</taxon>
        <taxon>Spermatophyta</taxon>
        <taxon>Magnoliopsida</taxon>
        <taxon>Liliopsida</taxon>
        <taxon>Poales</taxon>
        <taxon>Poaceae</taxon>
        <taxon>PACMAD clade</taxon>
        <taxon>Arundinoideae</taxon>
        <taxon>Arundineae</taxon>
        <taxon>Arundo</taxon>
    </lineage>
</organism>
<evidence type="ECO:0000256" key="1">
    <source>
        <dbReference type="SAM" id="MobiDB-lite"/>
    </source>
</evidence>